<proteinExistence type="inferred from homology"/>
<dbReference type="CDD" id="cd02440">
    <property type="entry name" value="AdoMet_MTases"/>
    <property type="match status" value="1"/>
</dbReference>
<dbReference type="GO" id="GO:0008757">
    <property type="term" value="F:S-adenosylmethionine-dependent methyltransferase activity"/>
    <property type="evidence" value="ECO:0007669"/>
    <property type="project" value="InterPro"/>
</dbReference>
<protein>
    <submittedName>
        <fullName evidence="5">Methyltransferase</fullName>
    </submittedName>
</protein>
<comment type="similarity">
    <text evidence="1">Belongs to the methyltransferase superfamily.</text>
</comment>
<dbReference type="InterPro" id="IPR013216">
    <property type="entry name" value="Methyltransf_11"/>
</dbReference>
<dbReference type="Pfam" id="PF08241">
    <property type="entry name" value="Methyltransf_11"/>
    <property type="match status" value="1"/>
</dbReference>
<evidence type="ECO:0000256" key="1">
    <source>
        <dbReference type="ARBA" id="ARBA00008361"/>
    </source>
</evidence>
<dbReference type="Proteomes" id="UP001431209">
    <property type="component" value="Unassembled WGS sequence"/>
</dbReference>
<keyword evidence="6" id="KW-1185">Reference proteome</keyword>
<name>A0AAW2ZS37_9EUKA</name>
<dbReference type="AlphaFoldDB" id="A0AAW2ZS37"/>
<dbReference type="InterPro" id="IPR029063">
    <property type="entry name" value="SAM-dependent_MTases_sf"/>
</dbReference>
<evidence type="ECO:0000313" key="6">
    <source>
        <dbReference type="Proteomes" id="UP001431209"/>
    </source>
</evidence>
<dbReference type="PANTHER" id="PTHR44942:SF4">
    <property type="entry name" value="METHYLTRANSFERASE TYPE 11 DOMAIN-CONTAINING PROTEIN"/>
    <property type="match status" value="1"/>
</dbReference>
<gene>
    <name evidence="5" type="ORF">AKO1_000492</name>
</gene>
<comment type="caution">
    <text evidence="5">The sequence shown here is derived from an EMBL/GenBank/DDBJ whole genome shotgun (WGS) entry which is preliminary data.</text>
</comment>
<evidence type="ECO:0000256" key="3">
    <source>
        <dbReference type="ARBA" id="ARBA00022679"/>
    </source>
</evidence>
<sequence length="260" mass="30166">MSKQIKYDLFKNPGQVEAYAKYRPQYPTEIFDSIKKYHNKNDDATVADVACGSGQATIELAKHFKNVIGIEPSRPQLDNAPKQDNIKYVHASAEATSLSDSSVDIVTVAQAFHWFDFEKFYAEVRRITRPDGTLAVWTYALNHFDNKEAQDALLHLYNVDLSGNWSERRKLVDDNYKSIVFPFQNKTEVVVNYKKTMSIRNYVNYLSSWSSIQDYNQKNPNNTLLKDFELKLKTIYKADDTESFEVEVVWPMYLLLMKIN</sequence>
<dbReference type="EMBL" id="JAOPGA020001887">
    <property type="protein sequence ID" value="KAL0491922.1"/>
    <property type="molecule type" value="Genomic_DNA"/>
</dbReference>
<dbReference type="PANTHER" id="PTHR44942">
    <property type="entry name" value="METHYLTRANSF_11 DOMAIN-CONTAINING PROTEIN"/>
    <property type="match status" value="1"/>
</dbReference>
<dbReference type="Gene3D" id="3.40.50.150">
    <property type="entry name" value="Vaccinia Virus protein VP39"/>
    <property type="match status" value="1"/>
</dbReference>
<evidence type="ECO:0000256" key="2">
    <source>
        <dbReference type="ARBA" id="ARBA00022603"/>
    </source>
</evidence>
<evidence type="ECO:0000259" key="4">
    <source>
        <dbReference type="Pfam" id="PF08241"/>
    </source>
</evidence>
<organism evidence="5 6">
    <name type="scientific">Acrasis kona</name>
    <dbReference type="NCBI Taxonomy" id="1008807"/>
    <lineage>
        <taxon>Eukaryota</taxon>
        <taxon>Discoba</taxon>
        <taxon>Heterolobosea</taxon>
        <taxon>Tetramitia</taxon>
        <taxon>Eutetramitia</taxon>
        <taxon>Acrasidae</taxon>
        <taxon>Acrasis</taxon>
    </lineage>
</organism>
<keyword evidence="3" id="KW-0808">Transferase</keyword>
<evidence type="ECO:0000313" key="5">
    <source>
        <dbReference type="EMBL" id="KAL0491922.1"/>
    </source>
</evidence>
<keyword evidence="2 5" id="KW-0489">Methyltransferase</keyword>
<feature type="domain" description="Methyltransferase type 11" evidence="4">
    <location>
        <begin position="48"/>
        <end position="135"/>
    </location>
</feature>
<reference evidence="5 6" key="1">
    <citation type="submission" date="2024-03" db="EMBL/GenBank/DDBJ databases">
        <title>The Acrasis kona genome and developmental transcriptomes reveal deep origins of eukaryotic multicellular pathways.</title>
        <authorList>
            <person name="Sheikh S."/>
            <person name="Fu C.-J."/>
            <person name="Brown M.W."/>
            <person name="Baldauf S.L."/>
        </authorList>
    </citation>
    <scope>NUCLEOTIDE SEQUENCE [LARGE SCALE GENOMIC DNA]</scope>
    <source>
        <strain evidence="5 6">ATCC MYA-3509</strain>
    </source>
</reference>
<dbReference type="GO" id="GO:0032259">
    <property type="term" value="P:methylation"/>
    <property type="evidence" value="ECO:0007669"/>
    <property type="project" value="UniProtKB-KW"/>
</dbReference>
<dbReference type="InterPro" id="IPR051052">
    <property type="entry name" value="Diverse_substrate_MTase"/>
</dbReference>
<dbReference type="SUPFAM" id="SSF53335">
    <property type="entry name" value="S-adenosyl-L-methionine-dependent methyltransferases"/>
    <property type="match status" value="1"/>
</dbReference>
<accession>A0AAW2ZS37</accession>